<dbReference type="RefSeq" id="WP_022738934.1">
    <property type="nucleotide sequence ID" value="NZ_CP103866.1"/>
</dbReference>
<dbReference type="Pfam" id="PF25583">
    <property type="entry name" value="WCX"/>
    <property type="match status" value="1"/>
</dbReference>
<dbReference type="Proteomes" id="UP001058650">
    <property type="component" value="Chromosome"/>
</dbReference>
<organism evidence="3 4">
    <name type="scientific">Laceyella sacchari</name>
    <name type="common">Thermoactinomyces thalpophilus</name>
    <dbReference type="NCBI Taxonomy" id="37482"/>
    <lineage>
        <taxon>Bacteria</taxon>
        <taxon>Bacillati</taxon>
        <taxon>Bacillota</taxon>
        <taxon>Bacilli</taxon>
        <taxon>Bacillales</taxon>
        <taxon>Thermoactinomycetaceae</taxon>
        <taxon>Laceyella</taxon>
    </lineage>
</organism>
<dbReference type="PANTHER" id="PTHR34580">
    <property type="match status" value="1"/>
</dbReference>
<evidence type="ECO:0000259" key="1">
    <source>
        <dbReference type="Pfam" id="PF13280"/>
    </source>
</evidence>
<sequence>MKKHVKYRERLFAMLAELLLDPGPYKIKETALRYGVSDKQVRNDIDYLREKLNTPNQREYITRYHGKYEGNFSRGIVNLSPKVRLYLFLALKQVEPLLLNEGQEAYKLLFQHACSVLPKQDIEKMKSWSKFYRIKQFGYPKERIHFYQALNEVFDAILCNQIIRFRYKKAIRYFDPYMVYYCKSNFYIIGKATTPFGEEIKKQRIIHYRLDRLLEVKKVWIRSPIANKVNANEVLNYKESYADTYIDQMFEAENNNNQREDYIFNILEQNAFQRIVEKEWHPRQEIKLIGQMIQGKYVVGQIKFPNVASPMELKKWVLGWGSALEVVAPRHFKEEIQNEIKILFDQVYRLSVFNQ</sequence>
<dbReference type="InterPro" id="IPR026881">
    <property type="entry name" value="WYL_dom"/>
</dbReference>
<feature type="domain" description="WYL" evidence="1">
    <location>
        <begin position="149"/>
        <end position="217"/>
    </location>
</feature>
<keyword evidence="4" id="KW-1185">Reference proteome</keyword>
<gene>
    <name evidence="3" type="ORF">NYR52_07990</name>
</gene>
<dbReference type="InterPro" id="IPR057727">
    <property type="entry name" value="WCX_dom"/>
</dbReference>
<name>A0ABY5U8S9_LACSH</name>
<evidence type="ECO:0000313" key="4">
    <source>
        <dbReference type="Proteomes" id="UP001058650"/>
    </source>
</evidence>
<proteinExistence type="predicted"/>
<protein>
    <submittedName>
        <fullName evidence="3">WYL domain-containing protein</fullName>
    </submittedName>
</protein>
<reference evidence="3" key="1">
    <citation type="submission" date="2022-08" db="EMBL/GenBank/DDBJ databases">
        <title>The complete genome sequence of the thermophilic bacterium Laceyella sacchari FBKL4.010 reveals the basis for tetramethylpyrazine biosynthesis in Moutai-flavor Daqu.</title>
        <authorList>
            <person name="Li D."/>
            <person name="Huang W."/>
            <person name="Wang C."/>
            <person name="Qiu S."/>
        </authorList>
    </citation>
    <scope>NUCLEOTIDE SEQUENCE</scope>
    <source>
        <strain evidence="3">FBKL4.014</strain>
    </source>
</reference>
<evidence type="ECO:0000259" key="2">
    <source>
        <dbReference type="Pfam" id="PF25583"/>
    </source>
</evidence>
<dbReference type="PROSITE" id="PS52050">
    <property type="entry name" value="WYL"/>
    <property type="match status" value="1"/>
</dbReference>
<dbReference type="InterPro" id="IPR051534">
    <property type="entry name" value="CBASS_pafABC_assoc_protein"/>
</dbReference>
<feature type="domain" description="WCX" evidence="2">
    <location>
        <begin position="307"/>
        <end position="341"/>
    </location>
</feature>
<evidence type="ECO:0000313" key="3">
    <source>
        <dbReference type="EMBL" id="UWE05045.1"/>
    </source>
</evidence>
<dbReference type="Pfam" id="PF13280">
    <property type="entry name" value="WYL"/>
    <property type="match status" value="1"/>
</dbReference>
<accession>A0ABY5U8S9</accession>
<dbReference type="EMBL" id="CP103866">
    <property type="protein sequence ID" value="UWE05045.1"/>
    <property type="molecule type" value="Genomic_DNA"/>
</dbReference>
<dbReference type="PANTHER" id="PTHR34580:SF1">
    <property type="entry name" value="PROTEIN PAFC"/>
    <property type="match status" value="1"/>
</dbReference>